<reference evidence="2 3" key="1">
    <citation type="submission" date="2019-11" db="EMBL/GenBank/DDBJ databases">
        <title>Whole genome sequence of a plant growth promoting strain Serratia marcescens BTL07 isolated from the rhizoplane of Chili (Capsicum annuum).</title>
        <authorList>
            <person name="Dutta S."/>
            <person name="Khatun A."/>
            <person name="Gupta D.R."/>
            <person name="Surovy M.Z."/>
            <person name="Rahman M.M."/>
            <person name="Mahmud N.U."/>
            <person name="Emes R."/>
            <person name="Warry A."/>
            <person name="West H."/>
            <person name="Clarke M.L."/>
            <person name="Islam M.T."/>
        </authorList>
    </citation>
    <scope>NUCLEOTIDE SEQUENCE [LARGE SCALE GENOMIC DNA]</scope>
    <source>
        <strain evidence="2 3">BTL07</strain>
    </source>
</reference>
<evidence type="ECO:0000313" key="2">
    <source>
        <dbReference type="EMBL" id="MVF02236.1"/>
    </source>
</evidence>
<protein>
    <recommendedName>
        <fullName evidence="1">GTPase-associated system helical domain-containing protein</fullName>
    </recommendedName>
</protein>
<organism evidence="2 3">
    <name type="scientific">Serratia marcescens</name>
    <dbReference type="NCBI Taxonomy" id="615"/>
    <lineage>
        <taxon>Bacteria</taxon>
        <taxon>Pseudomonadati</taxon>
        <taxon>Pseudomonadota</taxon>
        <taxon>Gammaproteobacteria</taxon>
        <taxon>Enterobacterales</taxon>
        <taxon>Yersiniaceae</taxon>
        <taxon>Serratia</taxon>
    </lineage>
</organism>
<proteinExistence type="predicted"/>
<sequence length="360" mass="41612">MNYSLADFYKIEKITITPEEISLRESIVSDLPKAVGDDIFYSIISSIYGGKIPSDDKLVSLFKENDKSFSIMHNERELSVLSSFIVYKNHYTDVRLHLAYLTASLVGTIKPNNCSFLSDFLIKELTVSNLNIRQVKKIQSEKINYPDNSFQGFELNSDDDEDSDAEEFELSDIGVVVKEQRHYFQKFATEINDVIFNLRNEINYLTEESNFFWWIMRSYSDSYDKPFNELNAAQVMLASAKELANITNSLLGPASIEKIILRASNNTKLELEKKLYSFKELIELCPSSFTPNDSQYQYIISRALIFPILFALIKKDEIGSELIWVKKFDEKVVNISNVETEVLTFSVSLYRELTLLRYFK</sequence>
<accession>A0ABD6HNU4</accession>
<feature type="domain" description="GTPase-associated system helical" evidence="1">
    <location>
        <begin position="183"/>
        <end position="357"/>
    </location>
</feature>
<dbReference type="InterPro" id="IPR045523">
    <property type="entry name" value="GASH"/>
</dbReference>
<dbReference type="RefSeq" id="WP_156865371.1">
    <property type="nucleotide sequence ID" value="NZ_WNKC01000001.1"/>
</dbReference>
<comment type="caution">
    <text evidence="2">The sequence shown here is derived from an EMBL/GenBank/DDBJ whole genome shotgun (WGS) entry which is preliminary data.</text>
</comment>
<dbReference type="EMBL" id="WNKC01000001">
    <property type="protein sequence ID" value="MVF02236.1"/>
    <property type="molecule type" value="Genomic_DNA"/>
</dbReference>
<dbReference type="Pfam" id="PF19994">
    <property type="entry name" value="GASH"/>
    <property type="match status" value="1"/>
</dbReference>
<gene>
    <name evidence="2" type="ORF">GMA22_03035</name>
</gene>
<evidence type="ECO:0000313" key="3">
    <source>
        <dbReference type="Proteomes" id="UP000443014"/>
    </source>
</evidence>
<evidence type="ECO:0000259" key="1">
    <source>
        <dbReference type="Pfam" id="PF19994"/>
    </source>
</evidence>
<dbReference type="Proteomes" id="UP000443014">
    <property type="component" value="Unassembled WGS sequence"/>
</dbReference>
<dbReference type="AlphaFoldDB" id="A0ABD6HNU4"/>
<name>A0ABD6HNU4_SERMA</name>